<keyword evidence="1" id="KW-1185">Reference proteome</keyword>
<evidence type="ECO:0000313" key="2">
    <source>
        <dbReference type="WBParaSite" id="nRc.2.0.1.t30303-RA"/>
    </source>
</evidence>
<dbReference type="Proteomes" id="UP000887565">
    <property type="component" value="Unplaced"/>
</dbReference>
<organism evidence="1 2">
    <name type="scientific">Romanomermis culicivorax</name>
    <name type="common">Nematode worm</name>
    <dbReference type="NCBI Taxonomy" id="13658"/>
    <lineage>
        <taxon>Eukaryota</taxon>
        <taxon>Metazoa</taxon>
        <taxon>Ecdysozoa</taxon>
        <taxon>Nematoda</taxon>
        <taxon>Enoplea</taxon>
        <taxon>Dorylaimia</taxon>
        <taxon>Mermithida</taxon>
        <taxon>Mermithoidea</taxon>
        <taxon>Mermithidae</taxon>
        <taxon>Romanomermis</taxon>
    </lineage>
</organism>
<accession>A0A915JW46</accession>
<dbReference type="AlphaFoldDB" id="A0A915JW46"/>
<evidence type="ECO:0000313" key="1">
    <source>
        <dbReference type="Proteomes" id="UP000887565"/>
    </source>
</evidence>
<name>A0A915JW46_ROMCU</name>
<dbReference type="WBParaSite" id="nRc.2.0.1.t30303-RA">
    <property type="protein sequence ID" value="nRc.2.0.1.t30303-RA"/>
    <property type="gene ID" value="nRc.2.0.1.g30303"/>
</dbReference>
<proteinExistence type="predicted"/>
<sequence length="62" mass="7372">MEFLVDVRYIENVQHDDNNQRSKKRTKNPKLSRDSIADIFVIRQSIHAKLIFTLGLFNQLTR</sequence>
<protein>
    <submittedName>
        <fullName evidence="2">Uncharacterized protein</fullName>
    </submittedName>
</protein>
<reference evidence="2" key="1">
    <citation type="submission" date="2022-11" db="UniProtKB">
        <authorList>
            <consortium name="WormBaseParasite"/>
        </authorList>
    </citation>
    <scope>IDENTIFICATION</scope>
</reference>